<keyword evidence="4 8" id="KW-0547">Nucleotide-binding</keyword>
<dbReference type="InterPro" id="IPR030946">
    <property type="entry name" value="EcfA2"/>
</dbReference>
<accession>A0ABX5SLI7</accession>
<dbReference type="InterPro" id="IPR017871">
    <property type="entry name" value="ABC_transporter-like_CS"/>
</dbReference>
<keyword evidence="2 8" id="KW-0813">Transport</keyword>
<evidence type="ECO:0000256" key="2">
    <source>
        <dbReference type="ARBA" id="ARBA00022448"/>
    </source>
</evidence>
<dbReference type="NCBIfam" id="TIGR04521">
    <property type="entry name" value="ECF_ATPase_2"/>
    <property type="match status" value="1"/>
</dbReference>
<dbReference type="EMBL" id="CP037939">
    <property type="protein sequence ID" value="QBR48240.1"/>
    <property type="molecule type" value="Genomic_DNA"/>
</dbReference>
<keyword evidence="5 8" id="KW-0067">ATP-binding</keyword>
<organism evidence="10 11">
    <name type="scientific">Leuconostoc kimchii</name>
    <dbReference type="NCBI Taxonomy" id="136609"/>
    <lineage>
        <taxon>Bacteria</taxon>
        <taxon>Bacillati</taxon>
        <taxon>Bacillota</taxon>
        <taxon>Bacilli</taxon>
        <taxon>Lactobacillales</taxon>
        <taxon>Lactobacillaceae</taxon>
        <taxon>Leuconostoc</taxon>
    </lineage>
</organism>
<comment type="subcellular location">
    <subcellularLocation>
        <location evidence="1 8">Cell membrane</location>
        <topology evidence="1 8">Peripheral membrane protein</topology>
    </subcellularLocation>
</comment>
<evidence type="ECO:0000259" key="9">
    <source>
        <dbReference type="PROSITE" id="PS50893"/>
    </source>
</evidence>
<protein>
    <recommendedName>
        <fullName evidence="8">Energy-coupling factor transporter ATP-binding protein EcfA2</fullName>
        <ecNumber evidence="8">7.-.-.-</ecNumber>
    </recommendedName>
</protein>
<evidence type="ECO:0000256" key="8">
    <source>
        <dbReference type="RuleBase" id="RU365104"/>
    </source>
</evidence>
<dbReference type="PROSITE" id="PS50893">
    <property type="entry name" value="ABC_TRANSPORTER_2"/>
    <property type="match status" value="1"/>
</dbReference>
<evidence type="ECO:0000256" key="3">
    <source>
        <dbReference type="ARBA" id="ARBA00022475"/>
    </source>
</evidence>
<keyword evidence="3 8" id="KW-1003">Cell membrane</keyword>
<gene>
    <name evidence="10" type="ORF">EW139_08915</name>
</gene>
<dbReference type="InterPro" id="IPR015856">
    <property type="entry name" value="ABC_transpr_CbiO/EcfA_su"/>
</dbReference>
<dbReference type="RefSeq" id="WP_013103463.1">
    <property type="nucleotide sequence ID" value="NZ_CP037939.1"/>
</dbReference>
<dbReference type="PROSITE" id="PS00211">
    <property type="entry name" value="ABC_TRANSPORTER_1"/>
    <property type="match status" value="1"/>
</dbReference>
<keyword evidence="7 8" id="KW-0472">Membrane</keyword>
<dbReference type="EC" id="7.-.-.-" evidence="8"/>
<dbReference type="InterPro" id="IPR050095">
    <property type="entry name" value="ECF_ABC_transporter_ATP-bd"/>
</dbReference>
<feature type="domain" description="ABC transporter" evidence="9">
    <location>
        <begin position="3"/>
        <end position="245"/>
    </location>
</feature>
<dbReference type="Gene3D" id="3.40.50.300">
    <property type="entry name" value="P-loop containing nucleotide triphosphate hydrolases"/>
    <property type="match status" value="1"/>
</dbReference>
<sequence>MAITFEQVNFSYGAGTTLAQSVLHDITVDMPTGKVTAIVGQTGSGKSTLIQHINGLLKPTSGQIRIDDFELTASTKEKELVNLRQKVGIVFQFPENQLFANTVLEDVMYAPLNFGETKEAAKSDAARALKRVGVSEDLWGKSPFELSGGQMRRVAMAGTLASNPSVVVMDEPAAGLDPKGQAELLSIVLELKNLGKTIIFISHQMDHVVAVADQVVVMNEGRVVAKETPRQLFNRELSWFQTMKLDLPKAGQLAEKLKENGVVLSRRPLDLTELAELINQEIGHE</sequence>
<dbReference type="InterPro" id="IPR003439">
    <property type="entry name" value="ABC_transporter-like_ATP-bd"/>
</dbReference>
<evidence type="ECO:0000256" key="4">
    <source>
        <dbReference type="ARBA" id="ARBA00022741"/>
    </source>
</evidence>
<reference evidence="10 11" key="1">
    <citation type="submission" date="2019-03" db="EMBL/GenBank/DDBJ databases">
        <title>Complete Genome Sequence of Leuconostoc kimchii strain NKJ218 Isolated from Homemade Kimchi.</title>
        <authorList>
            <person name="Jung J.Y."/>
            <person name="Jin H.M."/>
            <person name="Jung J.-W."/>
            <person name="Lee S.-Y."/>
            <person name="Ryu B.-G."/>
            <person name="Han S.-S."/>
            <person name="Kang H.K."/>
            <person name="Choi H.W."/>
            <person name="Chung E.J."/>
            <person name="Choi K.-M."/>
        </authorList>
    </citation>
    <scope>NUCLEOTIDE SEQUENCE [LARGE SCALE GENOMIC DNA]</scope>
    <source>
        <strain evidence="10 11">NKJ218</strain>
    </source>
</reference>
<dbReference type="InterPro" id="IPR027417">
    <property type="entry name" value="P-loop_NTPase"/>
</dbReference>
<evidence type="ECO:0000256" key="1">
    <source>
        <dbReference type="ARBA" id="ARBA00004202"/>
    </source>
</evidence>
<keyword evidence="6" id="KW-1278">Translocase</keyword>
<proteinExistence type="inferred from homology"/>
<dbReference type="InterPro" id="IPR003593">
    <property type="entry name" value="AAA+_ATPase"/>
</dbReference>
<evidence type="ECO:0000313" key="10">
    <source>
        <dbReference type="EMBL" id="QBR48240.1"/>
    </source>
</evidence>
<comment type="function">
    <text evidence="8">ATP-binding (A) component of a common energy-coupling factor (ECF) ABC-transporter complex.</text>
</comment>
<comment type="subunit">
    <text evidence="8">Forms a stable energy-coupling factor (ECF) transporter complex composed of 2 membrane-embedded substrate-binding proteins (S component), 2 ATP-binding proteins (A component) and 2 transmembrane proteins (T component).</text>
</comment>
<dbReference type="Pfam" id="PF00005">
    <property type="entry name" value="ABC_tran"/>
    <property type="match status" value="1"/>
</dbReference>
<evidence type="ECO:0000313" key="11">
    <source>
        <dbReference type="Proteomes" id="UP000295756"/>
    </source>
</evidence>
<dbReference type="PANTHER" id="PTHR43553">
    <property type="entry name" value="HEAVY METAL TRANSPORTER"/>
    <property type="match status" value="1"/>
</dbReference>
<evidence type="ECO:0000256" key="7">
    <source>
        <dbReference type="ARBA" id="ARBA00023136"/>
    </source>
</evidence>
<dbReference type="CDD" id="cd03225">
    <property type="entry name" value="ABC_cobalt_CbiO_domain1"/>
    <property type="match status" value="1"/>
</dbReference>
<evidence type="ECO:0000256" key="5">
    <source>
        <dbReference type="ARBA" id="ARBA00022840"/>
    </source>
</evidence>
<name>A0ABX5SLI7_9LACO</name>
<dbReference type="SUPFAM" id="SSF52540">
    <property type="entry name" value="P-loop containing nucleoside triphosphate hydrolases"/>
    <property type="match status" value="1"/>
</dbReference>
<keyword evidence="11" id="KW-1185">Reference proteome</keyword>
<dbReference type="Proteomes" id="UP000295756">
    <property type="component" value="Chromosome"/>
</dbReference>
<evidence type="ECO:0000256" key="6">
    <source>
        <dbReference type="ARBA" id="ARBA00022967"/>
    </source>
</evidence>
<comment type="similarity">
    <text evidence="8">Belongs to the ABC transporter superfamily. Energy-coupling factor EcfA family.</text>
</comment>
<dbReference type="PANTHER" id="PTHR43553:SF27">
    <property type="entry name" value="ENERGY-COUPLING FACTOR TRANSPORTER ATP-BINDING PROTEIN ECFA2"/>
    <property type="match status" value="1"/>
</dbReference>
<dbReference type="SMART" id="SM00382">
    <property type="entry name" value="AAA"/>
    <property type="match status" value="1"/>
</dbReference>